<name>A0A8J8JUK4_9BACT</name>
<keyword evidence="1" id="KW-0472">Membrane</keyword>
<dbReference type="EMBL" id="WHPF01000008">
    <property type="protein sequence ID" value="NNV56390.1"/>
    <property type="molecule type" value="Genomic_DNA"/>
</dbReference>
<sequence length="71" mass="8032">MDKSPQSNRKLLIAYSGLAIQLIVILGCTVYAGNYMDKWIKSNSPLFIWILPLLFIAGMMIKVIKDTSKKQ</sequence>
<accession>A0A8J8JUK4</accession>
<dbReference type="InterPro" id="IPR032820">
    <property type="entry name" value="ATPase_put"/>
</dbReference>
<proteinExistence type="predicted"/>
<keyword evidence="3" id="KW-1185">Reference proteome</keyword>
<gene>
    <name evidence="2" type="ORF">GD597_13045</name>
</gene>
<evidence type="ECO:0000313" key="2">
    <source>
        <dbReference type="EMBL" id="NNV56390.1"/>
    </source>
</evidence>
<protein>
    <recommendedName>
        <fullName evidence="4">AtpZ/AtpI family protein</fullName>
    </recommendedName>
</protein>
<evidence type="ECO:0008006" key="4">
    <source>
        <dbReference type="Google" id="ProtNLM"/>
    </source>
</evidence>
<dbReference type="RefSeq" id="WP_171608327.1">
    <property type="nucleotide sequence ID" value="NZ_WHPF01000008.1"/>
</dbReference>
<dbReference type="Proteomes" id="UP000598971">
    <property type="component" value="Unassembled WGS sequence"/>
</dbReference>
<dbReference type="PROSITE" id="PS51257">
    <property type="entry name" value="PROKAR_LIPOPROTEIN"/>
    <property type="match status" value="1"/>
</dbReference>
<comment type="caution">
    <text evidence="2">The sequence shown here is derived from an EMBL/GenBank/DDBJ whole genome shotgun (WGS) entry which is preliminary data.</text>
</comment>
<dbReference type="Pfam" id="PF09527">
    <property type="entry name" value="ATPase_gene1"/>
    <property type="match status" value="1"/>
</dbReference>
<feature type="transmembrane region" description="Helical" evidence="1">
    <location>
        <begin position="12"/>
        <end position="34"/>
    </location>
</feature>
<reference evidence="2" key="1">
    <citation type="submission" date="2019-10" db="EMBL/GenBank/DDBJ databases">
        <title>Draft genome sequence of Panacibacter sp. KCS-6.</title>
        <authorList>
            <person name="Yim K.J."/>
        </authorList>
    </citation>
    <scope>NUCLEOTIDE SEQUENCE</scope>
    <source>
        <strain evidence="2">KCS-6</strain>
    </source>
</reference>
<dbReference type="AlphaFoldDB" id="A0A8J8JUK4"/>
<keyword evidence="1" id="KW-1133">Transmembrane helix</keyword>
<organism evidence="2 3">
    <name type="scientific">Limnovirga soli</name>
    <dbReference type="NCBI Taxonomy" id="2656915"/>
    <lineage>
        <taxon>Bacteria</taxon>
        <taxon>Pseudomonadati</taxon>
        <taxon>Bacteroidota</taxon>
        <taxon>Chitinophagia</taxon>
        <taxon>Chitinophagales</taxon>
        <taxon>Chitinophagaceae</taxon>
        <taxon>Limnovirga</taxon>
    </lineage>
</organism>
<evidence type="ECO:0000313" key="3">
    <source>
        <dbReference type="Proteomes" id="UP000598971"/>
    </source>
</evidence>
<feature type="transmembrane region" description="Helical" evidence="1">
    <location>
        <begin position="46"/>
        <end position="64"/>
    </location>
</feature>
<evidence type="ECO:0000256" key="1">
    <source>
        <dbReference type="SAM" id="Phobius"/>
    </source>
</evidence>
<keyword evidence="1" id="KW-0812">Transmembrane</keyword>